<dbReference type="HAMAP" id="MF_01318_B">
    <property type="entry name" value="Ribosomal_uL1_B"/>
    <property type="match status" value="1"/>
</dbReference>
<organism evidence="11 14">
    <name type="scientific">Fervidobacterium pennivorans</name>
    <dbReference type="NCBI Taxonomy" id="93466"/>
    <lineage>
        <taxon>Bacteria</taxon>
        <taxon>Thermotogati</taxon>
        <taxon>Thermotogota</taxon>
        <taxon>Thermotogae</taxon>
        <taxon>Thermotogales</taxon>
        <taxon>Fervidobacteriaceae</taxon>
        <taxon>Fervidobacterium</taxon>
    </lineage>
</organism>
<evidence type="ECO:0000313" key="12">
    <source>
        <dbReference type="EMBL" id="HGQ77085.1"/>
    </source>
</evidence>
<keyword evidence="3 9" id="KW-0699">rRNA-binding</keyword>
<dbReference type="GO" id="GO:0000049">
    <property type="term" value="F:tRNA binding"/>
    <property type="evidence" value="ECO:0007669"/>
    <property type="project" value="UniProtKB-KW"/>
</dbReference>
<evidence type="ECO:0000313" key="13">
    <source>
        <dbReference type="EMBL" id="HGU41560.1"/>
    </source>
</evidence>
<keyword evidence="7 9" id="KW-0687">Ribonucleoprotein</keyword>
<reference evidence="12" key="2">
    <citation type="journal article" date="2020" name="mSystems">
        <title>Genome- and Community-Level Interaction Insights into Carbon Utilization and Element Cycling Functions of Hydrothermarchaeota in Hydrothermal Sediment.</title>
        <authorList>
            <person name="Zhou Z."/>
            <person name="Liu Y."/>
            <person name="Xu W."/>
            <person name="Pan J."/>
            <person name="Luo Z.H."/>
            <person name="Li M."/>
        </authorList>
    </citation>
    <scope>NUCLEOTIDE SEQUENCE [LARGE SCALE GENOMIC DNA]</scope>
    <source>
        <strain evidence="13">SpSt-604</strain>
        <strain evidence="12">SpSt-640</strain>
    </source>
</reference>
<dbReference type="EMBL" id="DSZT01000042">
    <property type="protein sequence ID" value="HGU41560.1"/>
    <property type="molecule type" value="Genomic_DNA"/>
</dbReference>
<dbReference type="NCBIfam" id="TIGR01169">
    <property type="entry name" value="rplA_bact"/>
    <property type="match status" value="1"/>
</dbReference>
<dbReference type="InterPro" id="IPR002143">
    <property type="entry name" value="Ribosomal_uL1"/>
</dbReference>
<evidence type="ECO:0000256" key="4">
    <source>
        <dbReference type="ARBA" id="ARBA00022845"/>
    </source>
</evidence>
<keyword evidence="6 9" id="KW-0689">Ribosomal protein</keyword>
<dbReference type="Gene3D" id="3.40.50.790">
    <property type="match status" value="1"/>
</dbReference>
<name>A0A172T4Y8_FERPE</name>
<evidence type="ECO:0000256" key="7">
    <source>
        <dbReference type="ARBA" id="ARBA00023274"/>
    </source>
</evidence>
<keyword evidence="5 9" id="KW-0694">RNA-binding</keyword>
<dbReference type="SUPFAM" id="SSF56808">
    <property type="entry name" value="Ribosomal protein L1"/>
    <property type="match status" value="1"/>
</dbReference>
<dbReference type="AlphaFoldDB" id="A0A172T4Y8"/>
<dbReference type="PIRSF" id="PIRSF002155">
    <property type="entry name" value="Ribosomal_L1"/>
    <property type="match status" value="1"/>
</dbReference>
<dbReference type="InterPro" id="IPR023673">
    <property type="entry name" value="Ribosomal_uL1_CS"/>
</dbReference>
<proteinExistence type="inferred from homology"/>
<dbReference type="GO" id="GO:0003735">
    <property type="term" value="F:structural constituent of ribosome"/>
    <property type="evidence" value="ECO:0007669"/>
    <property type="project" value="InterPro"/>
</dbReference>
<keyword evidence="2 9" id="KW-0678">Repressor</keyword>
<dbReference type="EMBL" id="DTBH01000091">
    <property type="protein sequence ID" value="HGQ77085.1"/>
    <property type="molecule type" value="Genomic_DNA"/>
</dbReference>
<dbReference type="GO" id="GO:0006412">
    <property type="term" value="P:translation"/>
    <property type="evidence" value="ECO:0007669"/>
    <property type="project" value="UniProtKB-UniRule"/>
</dbReference>
<dbReference type="Gene3D" id="3.30.190.20">
    <property type="match status" value="1"/>
</dbReference>
<evidence type="ECO:0000256" key="6">
    <source>
        <dbReference type="ARBA" id="ARBA00022980"/>
    </source>
</evidence>
<dbReference type="GO" id="GO:0019843">
    <property type="term" value="F:rRNA binding"/>
    <property type="evidence" value="ECO:0007669"/>
    <property type="project" value="UniProtKB-UniRule"/>
</dbReference>
<dbReference type="InterPro" id="IPR028364">
    <property type="entry name" value="Ribosomal_uL1/biogenesis"/>
</dbReference>
<evidence type="ECO:0000313" key="11">
    <source>
        <dbReference type="EMBL" id="ANE42002.1"/>
    </source>
</evidence>
<comment type="function">
    <text evidence="9">Protein L1 is also a translational repressor protein, it controls the translation of the L11 operon by binding to its mRNA.</text>
</comment>
<dbReference type="OrthoDB" id="9803740at2"/>
<dbReference type="PROSITE" id="PS01199">
    <property type="entry name" value="RIBOSOMAL_L1"/>
    <property type="match status" value="1"/>
</dbReference>
<dbReference type="Proteomes" id="UP000077096">
    <property type="component" value="Chromosome"/>
</dbReference>
<keyword evidence="9" id="KW-0820">tRNA-binding</keyword>
<evidence type="ECO:0000256" key="1">
    <source>
        <dbReference type="ARBA" id="ARBA00010531"/>
    </source>
</evidence>
<evidence type="ECO:0000256" key="3">
    <source>
        <dbReference type="ARBA" id="ARBA00022730"/>
    </source>
</evidence>
<evidence type="ECO:0000256" key="8">
    <source>
        <dbReference type="ARBA" id="ARBA00035241"/>
    </source>
</evidence>
<evidence type="ECO:0000256" key="2">
    <source>
        <dbReference type="ARBA" id="ARBA00022491"/>
    </source>
</evidence>
<dbReference type="InterPro" id="IPR023674">
    <property type="entry name" value="Ribosomal_uL1-like"/>
</dbReference>
<gene>
    <name evidence="9" type="primary">rplA</name>
    <name evidence="13" type="ORF">ENT72_01350</name>
    <name evidence="12" type="ORF">ENU12_04060</name>
    <name evidence="11" type="ORF">JM64_08710</name>
</gene>
<comment type="subunit">
    <text evidence="9">Part of the 50S ribosomal subunit.</text>
</comment>
<dbReference type="PANTHER" id="PTHR36427">
    <property type="entry name" value="54S RIBOSOMAL PROTEIN L1, MITOCHONDRIAL"/>
    <property type="match status" value="1"/>
</dbReference>
<accession>A0A172T4Y8</accession>
<protein>
    <recommendedName>
        <fullName evidence="8 9">Large ribosomal subunit protein uL1</fullName>
    </recommendedName>
</protein>
<dbReference type="GO" id="GO:0015934">
    <property type="term" value="C:large ribosomal subunit"/>
    <property type="evidence" value="ECO:0007669"/>
    <property type="project" value="InterPro"/>
</dbReference>
<evidence type="ECO:0000256" key="9">
    <source>
        <dbReference type="HAMAP-Rule" id="MF_01318"/>
    </source>
</evidence>
<dbReference type="PATRIC" id="fig|93466.3.peg.1832"/>
<evidence type="ECO:0000256" key="10">
    <source>
        <dbReference type="RuleBase" id="RU000659"/>
    </source>
</evidence>
<dbReference type="KEGG" id="fng:JM64_08710"/>
<dbReference type="GO" id="GO:0006417">
    <property type="term" value="P:regulation of translation"/>
    <property type="evidence" value="ECO:0007669"/>
    <property type="project" value="UniProtKB-KW"/>
</dbReference>
<dbReference type="CDD" id="cd00403">
    <property type="entry name" value="Ribosomal_L1"/>
    <property type="match status" value="1"/>
</dbReference>
<dbReference type="PANTHER" id="PTHR36427:SF3">
    <property type="entry name" value="LARGE RIBOSOMAL SUBUNIT PROTEIN UL1M"/>
    <property type="match status" value="1"/>
</dbReference>
<keyword evidence="4 9" id="KW-0810">Translation regulation</keyword>
<dbReference type="InterPro" id="IPR016095">
    <property type="entry name" value="Ribosomal_uL1_3-a/b-sand"/>
</dbReference>
<evidence type="ECO:0000256" key="5">
    <source>
        <dbReference type="ARBA" id="ARBA00022884"/>
    </source>
</evidence>
<dbReference type="InterPro" id="IPR005878">
    <property type="entry name" value="Ribosom_uL1_bac-type"/>
</dbReference>
<dbReference type="Pfam" id="PF00687">
    <property type="entry name" value="Ribosomal_L1"/>
    <property type="match status" value="1"/>
</dbReference>
<comment type="similarity">
    <text evidence="1 9 10">Belongs to the universal ribosomal protein uL1 family.</text>
</comment>
<evidence type="ECO:0000313" key="14">
    <source>
        <dbReference type="Proteomes" id="UP000077096"/>
    </source>
</evidence>
<dbReference type="EMBL" id="CP011393">
    <property type="protein sequence ID" value="ANE42002.1"/>
    <property type="molecule type" value="Genomic_DNA"/>
</dbReference>
<sequence>MPKHSKRYNEVRKLVDREKSYPLDEAVELVKKTATAKFDETVELHVKTNIDYRKSEQNIRSTITLPNGTGKSVRVLVFAKGDKAEEAKQAGADYVGAEELADKIANEGFFDFDVAIATPDMMKVIGKLGKVLGPRGLMPNPKTGTVTDDVAATVSEFKKGKVEVRTDKTGNIHIPVGKASFEPEKLKENIKSAYEQILALRPAGVKGNFIKKAVIASTMGPGIKLDLNTLAEGKK</sequence>
<dbReference type="FunFam" id="3.40.50.790:FF:000001">
    <property type="entry name" value="50S ribosomal protein L1"/>
    <property type="match status" value="1"/>
</dbReference>
<comment type="function">
    <text evidence="9">Binds directly to 23S rRNA. The L1 stalk is quite mobile in the ribosome, and is involved in E site tRNA release.</text>
</comment>
<reference evidence="11 14" key="1">
    <citation type="submission" date="2014-08" db="EMBL/GenBank/DDBJ databases">
        <title>Fervidobacterium pennivorans DYC genome.</title>
        <authorList>
            <person name="Wushke S."/>
        </authorList>
    </citation>
    <scope>NUCLEOTIDE SEQUENCE [LARGE SCALE GENOMIC DNA]</scope>
    <source>
        <strain evidence="11 14">DYC</strain>
    </source>
</reference>